<proteinExistence type="predicted"/>
<evidence type="ECO:0000313" key="1">
    <source>
        <dbReference type="EMBL" id="KAH7650787.1"/>
    </source>
</evidence>
<evidence type="ECO:0000313" key="2">
    <source>
        <dbReference type="Proteomes" id="UP000827976"/>
    </source>
</evidence>
<protein>
    <submittedName>
        <fullName evidence="1">Uncharacterized protein</fullName>
    </submittedName>
</protein>
<organism evidence="1 2">
    <name type="scientific">Dioscorea alata</name>
    <name type="common">Purple yam</name>
    <dbReference type="NCBI Taxonomy" id="55571"/>
    <lineage>
        <taxon>Eukaryota</taxon>
        <taxon>Viridiplantae</taxon>
        <taxon>Streptophyta</taxon>
        <taxon>Embryophyta</taxon>
        <taxon>Tracheophyta</taxon>
        <taxon>Spermatophyta</taxon>
        <taxon>Magnoliopsida</taxon>
        <taxon>Liliopsida</taxon>
        <taxon>Dioscoreales</taxon>
        <taxon>Dioscoreaceae</taxon>
        <taxon>Dioscorea</taxon>
    </lineage>
</organism>
<accession>A0ACB7TVG8</accession>
<dbReference type="Proteomes" id="UP000827976">
    <property type="component" value="Chromosome 20"/>
</dbReference>
<keyword evidence="2" id="KW-1185">Reference proteome</keyword>
<sequence length="122" mass="13807">MCHFFPPRRRAAPGGSRCPRGGSGRPWRFPRRLWGHVLPPPPLPAPPRRRRRWGAREDGAARRRAGGRGDARARARPPTLTPPRPRPALPRVLGSSACLRRVSTMILPQVHLRKPCYDFSFL</sequence>
<dbReference type="EMBL" id="CM037030">
    <property type="protein sequence ID" value="KAH7650787.1"/>
    <property type="molecule type" value="Genomic_DNA"/>
</dbReference>
<name>A0ACB7TVG8_DIOAL</name>
<comment type="caution">
    <text evidence="1">The sequence shown here is derived from an EMBL/GenBank/DDBJ whole genome shotgun (WGS) entry which is preliminary data.</text>
</comment>
<gene>
    <name evidence="1" type="ORF">IHE45_20G013000</name>
</gene>
<reference evidence="2" key="1">
    <citation type="journal article" date="2022" name="Nat. Commun.">
        <title>Chromosome evolution and the genetic basis of agronomically important traits in greater yam.</title>
        <authorList>
            <person name="Bredeson J.V."/>
            <person name="Lyons J.B."/>
            <person name="Oniyinde I.O."/>
            <person name="Okereke N.R."/>
            <person name="Kolade O."/>
            <person name="Nnabue I."/>
            <person name="Nwadili C.O."/>
            <person name="Hribova E."/>
            <person name="Parker M."/>
            <person name="Nwogha J."/>
            <person name="Shu S."/>
            <person name="Carlson J."/>
            <person name="Kariba R."/>
            <person name="Muthemba S."/>
            <person name="Knop K."/>
            <person name="Barton G.J."/>
            <person name="Sherwood A.V."/>
            <person name="Lopez-Montes A."/>
            <person name="Asiedu R."/>
            <person name="Jamnadass R."/>
            <person name="Muchugi A."/>
            <person name="Goodstein D."/>
            <person name="Egesi C.N."/>
            <person name="Featherston J."/>
            <person name="Asfaw A."/>
            <person name="Simpson G.G."/>
            <person name="Dolezel J."/>
            <person name="Hendre P.S."/>
            <person name="Van Deynze A."/>
            <person name="Kumar P.L."/>
            <person name="Obidiegwu J.E."/>
            <person name="Bhattacharjee R."/>
            <person name="Rokhsar D.S."/>
        </authorList>
    </citation>
    <scope>NUCLEOTIDE SEQUENCE [LARGE SCALE GENOMIC DNA]</scope>
    <source>
        <strain evidence="2">cv. TDa95/00328</strain>
    </source>
</reference>